<dbReference type="Proteomes" id="UP001620626">
    <property type="component" value="Unassembled WGS sequence"/>
</dbReference>
<evidence type="ECO:0000313" key="2">
    <source>
        <dbReference type="EMBL" id="KAL3108172.1"/>
    </source>
</evidence>
<reference evidence="2 3" key="1">
    <citation type="submission" date="2024-10" db="EMBL/GenBank/DDBJ databases">
        <authorList>
            <person name="Kim D."/>
        </authorList>
    </citation>
    <scope>NUCLEOTIDE SEQUENCE [LARGE SCALE GENOMIC DNA]</scope>
    <source>
        <strain evidence="2">BH-2024</strain>
    </source>
</reference>
<keyword evidence="3" id="KW-1185">Reference proteome</keyword>
<organism evidence="2 3">
    <name type="scientific">Heterodera trifolii</name>
    <dbReference type="NCBI Taxonomy" id="157864"/>
    <lineage>
        <taxon>Eukaryota</taxon>
        <taxon>Metazoa</taxon>
        <taxon>Ecdysozoa</taxon>
        <taxon>Nematoda</taxon>
        <taxon>Chromadorea</taxon>
        <taxon>Rhabditida</taxon>
        <taxon>Tylenchina</taxon>
        <taxon>Tylenchomorpha</taxon>
        <taxon>Tylenchoidea</taxon>
        <taxon>Heteroderidae</taxon>
        <taxon>Heteroderinae</taxon>
        <taxon>Heterodera</taxon>
    </lineage>
</organism>
<feature type="region of interest" description="Disordered" evidence="1">
    <location>
        <begin position="65"/>
        <end position="84"/>
    </location>
</feature>
<gene>
    <name evidence="2" type="ORF">niasHT_016363</name>
</gene>
<protein>
    <submittedName>
        <fullName evidence="2">Uncharacterized protein</fullName>
    </submittedName>
</protein>
<feature type="compositionally biased region" description="Basic and acidic residues" evidence="1">
    <location>
        <begin position="74"/>
        <end position="84"/>
    </location>
</feature>
<name>A0ABD2KYW8_9BILA</name>
<evidence type="ECO:0000313" key="3">
    <source>
        <dbReference type="Proteomes" id="UP001620626"/>
    </source>
</evidence>
<dbReference type="AlphaFoldDB" id="A0ABD2KYW8"/>
<accession>A0ABD2KYW8</accession>
<sequence length="123" mass="13316">MFGGVHRQIRCCEQFVVTSQGTGGRFLLKYSRGIATDGIGHDYHQTDGKSDQIDAANGGIARIGVAKEQSADNGHTRRERSECHGTVDKGQYFAGGAEECAVVRRCRVISATSEKQNANKTNI</sequence>
<dbReference type="EMBL" id="JBICBT010000595">
    <property type="protein sequence ID" value="KAL3108172.1"/>
    <property type="molecule type" value="Genomic_DNA"/>
</dbReference>
<comment type="caution">
    <text evidence="2">The sequence shown here is derived from an EMBL/GenBank/DDBJ whole genome shotgun (WGS) entry which is preliminary data.</text>
</comment>
<evidence type="ECO:0000256" key="1">
    <source>
        <dbReference type="SAM" id="MobiDB-lite"/>
    </source>
</evidence>
<proteinExistence type="predicted"/>